<proteinExistence type="predicted"/>
<organism evidence="1">
    <name type="scientific">Lepeophtheirus salmonis</name>
    <name type="common">Salmon louse</name>
    <name type="synonym">Caligus salmonis</name>
    <dbReference type="NCBI Taxonomy" id="72036"/>
    <lineage>
        <taxon>Eukaryota</taxon>
        <taxon>Metazoa</taxon>
        <taxon>Ecdysozoa</taxon>
        <taxon>Arthropoda</taxon>
        <taxon>Crustacea</taxon>
        <taxon>Multicrustacea</taxon>
        <taxon>Hexanauplia</taxon>
        <taxon>Copepoda</taxon>
        <taxon>Siphonostomatoida</taxon>
        <taxon>Caligidae</taxon>
        <taxon>Lepeophtheirus</taxon>
    </lineage>
</organism>
<dbReference type="EMBL" id="HACA01028443">
    <property type="protein sequence ID" value="CDW45804.1"/>
    <property type="molecule type" value="Transcribed_RNA"/>
</dbReference>
<protein>
    <submittedName>
        <fullName evidence="1">Uncharacterized protein</fullName>
    </submittedName>
</protein>
<accession>A0A0K2V5M1</accession>
<name>A0A0K2V5M1_LEPSM</name>
<reference evidence="1" key="1">
    <citation type="submission" date="2014-05" db="EMBL/GenBank/DDBJ databases">
        <authorList>
            <person name="Chronopoulou M."/>
        </authorList>
    </citation>
    <scope>NUCLEOTIDE SEQUENCE</scope>
    <source>
        <tissue evidence="1">Whole organism</tissue>
    </source>
</reference>
<sequence>MEINNDLRMKSYDFYKIRILTDKMKATWAAYGRKLRNNFFDRNMY</sequence>
<evidence type="ECO:0000313" key="1">
    <source>
        <dbReference type="EMBL" id="CDW45804.1"/>
    </source>
</evidence>
<dbReference type="AlphaFoldDB" id="A0A0K2V5M1"/>